<dbReference type="OrthoDB" id="9950067at2759"/>
<dbReference type="GO" id="GO:0006954">
    <property type="term" value="P:inflammatory response"/>
    <property type="evidence" value="ECO:0007669"/>
    <property type="project" value="InterPro"/>
</dbReference>
<dbReference type="Gene3D" id="2.10.50.10">
    <property type="entry name" value="Tumor Necrosis Factor Receptor, subunit A, domain 2"/>
    <property type="match status" value="2"/>
</dbReference>
<dbReference type="InterPro" id="IPR020445">
    <property type="entry name" value="TNFR_4"/>
</dbReference>
<dbReference type="GO" id="GO:0005031">
    <property type="term" value="F:tumor necrosis factor receptor activity"/>
    <property type="evidence" value="ECO:0007669"/>
    <property type="project" value="InterPro"/>
</dbReference>
<dbReference type="AlphaFoldDB" id="A0A851UST6"/>
<comment type="caution">
    <text evidence="1">Lacks conserved residue(s) required for the propagation of feature annotation.</text>
</comment>
<dbReference type="EMBL" id="WBNG01003048">
    <property type="protein sequence ID" value="NXD31996.1"/>
    <property type="molecule type" value="Genomic_DNA"/>
</dbReference>
<protein>
    <submittedName>
        <fullName evidence="3">TNR4 factor</fullName>
    </submittedName>
</protein>
<feature type="non-terminal residue" evidence="3">
    <location>
        <position position="1"/>
    </location>
</feature>
<dbReference type="PANTHER" id="PTHR47881">
    <property type="entry name" value="TUMOR NECROSIS FACTOR RECEPTOR SUBFAMILY MEMBER 4"/>
    <property type="match status" value="1"/>
</dbReference>
<dbReference type="Pfam" id="PF00020">
    <property type="entry name" value="TNFR_c6"/>
    <property type="match status" value="1"/>
</dbReference>
<gene>
    <name evidence="3" type="primary">Tnfrsf4</name>
    <name evidence="3" type="ORF">ELAFOR_R11335</name>
</gene>
<dbReference type="SMART" id="SM00208">
    <property type="entry name" value="TNFR"/>
    <property type="match status" value="1"/>
</dbReference>
<feature type="non-terminal residue" evidence="3">
    <location>
        <position position="95"/>
    </location>
</feature>
<sequence length="95" mass="10126">QELLRRCSASADTECGPCPAGYFSSQPQRGLCRSCSICNTRKGSVEVKPCEKTSDSVCVCLAGFAPAGSPAGRECSRCPEGTFSRGRNENCQPWT</sequence>
<keyword evidence="4" id="KW-1185">Reference proteome</keyword>
<dbReference type="InterPro" id="IPR001368">
    <property type="entry name" value="TNFR/NGFR_Cys_rich_reg"/>
</dbReference>
<dbReference type="Proteomes" id="UP000623542">
    <property type="component" value="Unassembled WGS sequence"/>
</dbReference>
<feature type="domain" description="TNFR-Cys" evidence="2">
    <location>
        <begin position="17"/>
        <end position="58"/>
    </location>
</feature>
<dbReference type="SUPFAM" id="SSF57586">
    <property type="entry name" value="TNF receptor-like"/>
    <property type="match status" value="1"/>
</dbReference>
<evidence type="ECO:0000313" key="3">
    <source>
        <dbReference type="EMBL" id="NXD31996.1"/>
    </source>
</evidence>
<evidence type="ECO:0000259" key="2">
    <source>
        <dbReference type="PROSITE" id="PS50050"/>
    </source>
</evidence>
<evidence type="ECO:0000256" key="1">
    <source>
        <dbReference type="PROSITE-ProRule" id="PRU00206"/>
    </source>
</evidence>
<organism evidence="3 4">
    <name type="scientific">Elachura formosa</name>
    <name type="common">spotted wren-babbler</name>
    <dbReference type="NCBI Taxonomy" id="1463973"/>
    <lineage>
        <taxon>Eukaryota</taxon>
        <taxon>Metazoa</taxon>
        <taxon>Chordata</taxon>
        <taxon>Craniata</taxon>
        <taxon>Vertebrata</taxon>
        <taxon>Euteleostomi</taxon>
        <taxon>Archelosauria</taxon>
        <taxon>Archosauria</taxon>
        <taxon>Dinosauria</taxon>
        <taxon>Saurischia</taxon>
        <taxon>Theropoda</taxon>
        <taxon>Coelurosauria</taxon>
        <taxon>Aves</taxon>
        <taxon>Neognathae</taxon>
        <taxon>Neoaves</taxon>
        <taxon>Telluraves</taxon>
        <taxon>Australaves</taxon>
        <taxon>Passeriformes</taxon>
        <taxon>Elachuridae</taxon>
        <taxon>Elachura</taxon>
    </lineage>
</organism>
<feature type="repeat" description="TNFR-Cys" evidence="1">
    <location>
        <begin position="17"/>
        <end position="58"/>
    </location>
</feature>
<name>A0A851UST6_9PASS</name>
<reference evidence="3" key="1">
    <citation type="submission" date="2019-09" db="EMBL/GenBank/DDBJ databases">
        <title>Bird 10,000 Genomes (B10K) Project - Family phase.</title>
        <authorList>
            <person name="Zhang G."/>
        </authorList>
    </citation>
    <scope>NUCLEOTIDE SEQUENCE</scope>
    <source>
        <strain evidence="3">B10K-IZCAS-20218</strain>
        <tissue evidence="3">Blood</tissue>
    </source>
</reference>
<proteinExistence type="predicted"/>
<comment type="caution">
    <text evidence="3">The sequence shown here is derived from an EMBL/GenBank/DDBJ whole genome shotgun (WGS) entry which is preliminary data.</text>
</comment>
<evidence type="ECO:0000313" key="4">
    <source>
        <dbReference type="Proteomes" id="UP000623542"/>
    </source>
</evidence>
<dbReference type="PROSITE" id="PS50050">
    <property type="entry name" value="TNFR_NGFR_2"/>
    <property type="match status" value="1"/>
</dbReference>
<accession>A0A851UST6</accession>
<dbReference type="PANTHER" id="PTHR47881:SF1">
    <property type="entry name" value="TUMOR NECROSIS FACTOR RECEPTOR SUPERFAMILY MEMBER 4"/>
    <property type="match status" value="1"/>
</dbReference>